<feature type="transmembrane region" description="Helical" evidence="2">
    <location>
        <begin position="44"/>
        <end position="63"/>
    </location>
</feature>
<name>A0AAV2RZM1_MEGNR</name>
<protein>
    <submittedName>
        <fullName evidence="3">Uncharacterized protein</fullName>
    </submittedName>
</protein>
<keyword evidence="4" id="KW-1185">Reference proteome</keyword>
<feature type="non-terminal residue" evidence="3">
    <location>
        <position position="1"/>
    </location>
</feature>
<gene>
    <name evidence="3" type="ORF">MNOR_LOCUS29984</name>
</gene>
<feature type="region of interest" description="Disordered" evidence="1">
    <location>
        <begin position="114"/>
        <end position="186"/>
    </location>
</feature>
<feature type="transmembrane region" description="Helical" evidence="2">
    <location>
        <begin position="12"/>
        <end position="32"/>
    </location>
</feature>
<evidence type="ECO:0000256" key="2">
    <source>
        <dbReference type="SAM" id="Phobius"/>
    </source>
</evidence>
<organism evidence="3 4">
    <name type="scientific">Meganyctiphanes norvegica</name>
    <name type="common">Northern krill</name>
    <name type="synonym">Thysanopoda norvegica</name>
    <dbReference type="NCBI Taxonomy" id="48144"/>
    <lineage>
        <taxon>Eukaryota</taxon>
        <taxon>Metazoa</taxon>
        <taxon>Ecdysozoa</taxon>
        <taxon>Arthropoda</taxon>
        <taxon>Crustacea</taxon>
        <taxon>Multicrustacea</taxon>
        <taxon>Malacostraca</taxon>
        <taxon>Eumalacostraca</taxon>
        <taxon>Eucarida</taxon>
        <taxon>Euphausiacea</taxon>
        <taxon>Euphausiidae</taxon>
        <taxon>Meganyctiphanes</taxon>
    </lineage>
</organism>
<reference evidence="3 4" key="1">
    <citation type="submission" date="2024-05" db="EMBL/GenBank/DDBJ databases">
        <authorList>
            <person name="Wallberg A."/>
        </authorList>
    </citation>
    <scope>NUCLEOTIDE SEQUENCE [LARGE SCALE GENOMIC DNA]</scope>
</reference>
<dbReference type="EMBL" id="CAXKWB010035732">
    <property type="protein sequence ID" value="CAL4147130.1"/>
    <property type="molecule type" value="Genomic_DNA"/>
</dbReference>
<keyword evidence="2" id="KW-0812">Transmembrane</keyword>
<sequence length="186" mass="20317">QAAPRAPGPSPVGYVTSTLPIYHHMQLLGLVLSIRRSQTATMASLKYFLAIAMIVACAGGLVLPQRQSSHNISHSSLLSMNSNGIYRSDQLHLRTHNSGSLEVSASVRVRRAASPMSGRYDGSHRSAPVPSRYDGSHRSAPSRYVGSHRSSPSSYKGTHRSAPSRYDGSHRSPPYFWGARQNRHRA</sequence>
<keyword evidence="2" id="KW-0472">Membrane</keyword>
<evidence type="ECO:0000313" key="4">
    <source>
        <dbReference type="Proteomes" id="UP001497623"/>
    </source>
</evidence>
<dbReference type="AlphaFoldDB" id="A0AAV2RZM1"/>
<proteinExistence type="predicted"/>
<evidence type="ECO:0000256" key="1">
    <source>
        <dbReference type="SAM" id="MobiDB-lite"/>
    </source>
</evidence>
<accession>A0AAV2RZM1</accession>
<dbReference type="Proteomes" id="UP001497623">
    <property type="component" value="Unassembled WGS sequence"/>
</dbReference>
<comment type="caution">
    <text evidence="3">The sequence shown here is derived from an EMBL/GenBank/DDBJ whole genome shotgun (WGS) entry which is preliminary data.</text>
</comment>
<evidence type="ECO:0000313" key="3">
    <source>
        <dbReference type="EMBL" id="CAL4147130.1"/>
    </source>
</evidence>
<keyword evidence="2" id="KW-1133">Transmembrane helix</keyword>